<gene>
    <name evidence="6" type="ORF">PPRIM_AZ9-3.1.T1300115</name>
</gene>
<feature type="domain" description="Tyrosine-protein phosphatase" evidence="4">
    <location>
        <begin position="19"/>
        <end position="158"/>
    </location>
</feature>
<dbReference type="CDD" id="cd14498">
    <property type="entry name" value="DSP"/>
    <property type="match status" value="1"/>
</dbReference>
<dbReference type="PANTHER" id="PTHR45961">
    <property type="entry name" value="IP21249P"/>
    <property type="match status" value="1"/>
</dbReference>
<dbReference type="FunFam" id="3.90.190.10:FF:000082">
    <property type="entry name" value="Serine/threonine/tyrosine-interacting-like protein 1"/>
    <property type="match status" value="1"/>
</dbReference>
<evidence type="ECO:0000259" key="5">
    <source>
        <dbReference type="PROSITE" id="PS50056"/>
    </source>
</evidence>
<dbReference type="PROSITE" id="PS50054">
    <property type="entry name" value="TYR_PHOSPHATASE_DUAL"/>
    <property type="match status" value="1"/>
</dbReference>
<dbReference type="InterPro" id="IPR020422">
    <property type="entry name" value="TYR_PHOSPHATASE_DUAL_dom"/>
</dbReference>
<evidence type="ECO:0000259" key="4">
    <source>
        <dbReference type="PROSITE" id="PS50054"/>
    </source>
</evidence>
<dbReference type="EMBL" id="CAJJDM010000133">
    <property type="protein sequence ID" value="CAD8106426.1"/>
    <property type="molecule type" value="Genomic_DNA"/>
</dbReference>
<dbReference type="PROSITE" id="PS00383">
    <property type="entry name" value="TYR_PHOSPHATASE_1"/>
    <property type="match status" value="1"/>
</dbReference>
<comment type="similarity">
    <text evidence="1">Belongs to the protein-tyrosine phosphatase family. Non-receptor class dual specificity subfamily.</text>
</comment>
<reference evidence="6" key="1">
    <citation type="submission" date="2021-01" db="EMBL/GenBank/DDBJ databases">
        <authorList>
            <consortium name="Genoscope - CEA"/>
            <person name="William W."/>
        </authorList>
    </citation>
    <scope>NUCLEOTIDE SEQUENCE</scope>
</reference>
<organism evidence="6 7">
    <name type="scientific">Paramecium primaurelia</name>
    <dbReference type="NCBI Taxonomy" id="5886"/>
    <lineage>
        <taxon>Eukaryota</taxon>
        <taxon>Sar</taxon>
        <taxon>Alveolata</taxon>
        <taxon>Ciliophora</taxon>
        <taxon>Intramacronucleata</taxon>
        <taxon>Oligohymenophorea</taxon>
        <taxon>Peniculida</taxon>
        <taxon>Parameciidae</taxon>
        <taxon>Paramecium</taxon>
    </lineage>
</organism>
<proteinExistence type="inferred from homology"/>
<comment type="caution">
    <text evidence="6">The sequence shown here is derived from an EMBL/GenBank/DDBJ whole genome shotgun (WGS) entry which is preliminary data.</text>
</comment>
<protein>
    <recommendedName>
        <fullName evidence="8">Protein-tyrosine-phosphatase</fullName>
    </recommendedName>
</protein>
<dbReference type="OMA" id="QNFRANS"/>
<dbReference type="InterPro" id="IPR016130">
    <property type="entry name" value="Tyr_Pase_AS"/>
</dbReference>
<keyword evidence="7" id="KW-1185">Reference proteome</keyword>
<accession>A0A8S1PTJ8</accession>
<dbReference type="PROSITE" id="PS50056">
    <property type="entry name" value="TYR_PHOSPHATASE_2"/>
    <property type="match status" value="1"/>
</dbReference>
<evidence type="ECO:0000313" key="6">
    <source>
        <dbReference type="EMBL" id="CAD8106426.1"/>
    </source>
</evidence>
<dbReference type="InterPro" id="IPR052103">
    <property type="entry name" value="Dual_spec_Phospatases"/>
</dbReference>
<evidence type="ECO:0008006" key="8">
    <source>
        <dbReference type="Google" id="ProtNLM"/>
    </source>
</evidence>
<dbReference type="PANTHER" id="PTHR45961:SF6">
    <property type="entry name" value="IP21249P"/>
    <property type="match status" value="1"/>
</dbReference>
<dbReference type="InterPro" id="IPR000387">
    <property type="entry name" value="Tyr_Pase_dom"/>
</dbReference>
<evidence type="ECO:0000256" key="3">
    <source>
        <dbReference type="ARBA" id="ARBA00022912"/>
    </source>
</evidence>
<keyword evidence="3" id="KW-0904">Protein phosphatase</keyword>
<dbReference type="AlphaFoldDB" id="A0A8S1PTJ8"/>
<name>A0A8S1PTJ8_PARPR</name>
<dbReference type="GO" id="GO:0004721">
    <property type="term" value="F:phosphoprotein phosphatase activity"/>
    <property type="evidence" value="ECO:0007669"/>
    <property type="project" value="UniProtKB-KW"/>
</dbReference>
<evidence type="ECO:0000256" key="2">
    <source>
        <dbReference type="ARBA" id="ARBA00022801"/>
    </source>
</evidence>
<keyword evidence="2" id="KW-0378">Hydrolase</keyword>
<dbReference type="Proteomes" id="UP000688137">
    <property type="component" value="Unassembled WGS sequence"/>
</dbReference>
<evidence type="ECO:0000313" key="7">
    <source>
        <dbReference type="Proteomes" id="UP000688137"/>
    </source>
</evidence>
<dbReference type="Pfam" id="PF00782">
    <property type="entry name" value="DSPc"/>
    <property type="match status" value="1"/>
</dbReference>
<sequence>MNYYYPAYPTPQASTNFINCVLDFDSKLYIGDAQAFQYYQNYDVKAIISFSTEQNFQANSDTDQMVLQVNDRPQCDISGYFDKTNKFINKHMDDNHNVLVHCVAGKSRSATIVLAYLMFSQDWTLQEALIYLKSVRPIVCPNPGFIRQLLKYEEKLFGKVKSNLTHDITPYYNVQKADTIIPEGPAVGRNYQVDQNAYNRRSSFVSPPSQLMGHQRSYQQFQYGWRYY</sequence>
<dbReference type="InterPro" id="IPR000340">
    <property type="entry name" value="Dual-sp_phosphatase_cat-dom"/>
</dbReference>
<dbReference type="SMART" id="SM00195">
    <property type="entry name" value="DSPc"/>
    <property type="match status" value="1"/>
</dbReference>
<feature type="domain" description="Tyrosine specific protein phosphatases" evidence="5">
    <location>
        <begin position="78"/>
        <end position="137"/>
    </location>
</feature>
<evidence type="ECO:0000256" key="1">
    <source>
        <dbReference type="ARBA" id="ARBA00008601"/>
    </source>
</evidence>